<protein>
    <submittedName>
        <fullName evidence="9">PTS sugar transporter subunit IIA</fullName>
    </submittedName>
</protein>
<evidence type="ECO:0000256" key="4">
    <source>
        <dbReference type="ARBA" id="ARBA00022597"/>
    </source>
</evidence>
<dbReference type="CDD" id="cd00006">
    <property type="entry name" value="PTS_IIA_man"/>
    <property type="match status" value="1"/>
</dbReference>
<dbReference type="InterPro" id="IPR051471">
    <property type="entry name" value="Bacterial_PTS_sugar_comp"/>
</dbReference>
<gene>
    <name evidence="9" type="ORF">ACFQH1_08230</name>
</gene>
<keyword evidence="2" id="KW-0813">Transport</keyword>
<dbReference type="EMBL" id="JBHSSB010000016">
    <property type="protein sequence ID" value="MFC6295188.1"/>
    <property type="molecule type" value="Genomic_DNA"/>
</dbReference>
<sequence>MKKILVATHGRMASGIQSSIKILTGLQDQLAVIDAYVDNCDLQAEVQSFIEQTHGQPCIILTDIVGGSVAQAVSMLSANQKNVFLVSGVNLPIVLSLLINTEPLTAARIDQLISECQVQRVTSEVKVPSENMKHEDFFAS</sequence>
<evidence type="ECO:0000256" key="3">
    <source>
        <dbReference type="ARBA" id="ARBA00022490"/>
    </source>
</evidence>
<evidence type="ECO:0000256" key="5">
    <source>
        <dbReference type="ARBA" id="ARBA00022679"/>
    </source>
</evidence>
<dbReference type="InterPro" id="IPR033887">
    <property type="entry name" value="PTS_IIA_man"/>
</dbReference>
<dbReference type="InterPro" id="IPR036662">
    <property type="entry name" value="PTS_EIIA_man-typ_sf"/>
</dbReference>
<dbReference type="PANTHER" id="PTHR33799:SF1">
    <property type="entry name" value="PTS SYSTEM MANNOSE-SPECIFIC EIIAB COMPONENT-RELATED"/>
    <property type="match status" value="1"/>
</dbReference>
<keyword evidence="6" id="KW-0598">Phosphotransferase system</keyword>
<dbReference type="PROSITE" id="PS51096">
    <property type="entry name" value="PTS_EIIA_TYPE_4"/>
    <property type="match status" value="1"/>
</dbReference>
<name>A0ABW1UGG2_9LACO</name>
<dbReference type="Proteomes" id="UP001596227">
    <property type="component" value="Unassembled WGS sequence"/>
</dbReference>
<keyword evidence="7" id="KW-0418">Kinase</keyword>
<evidence type="ECO:0000313" key="9">
    <source>
        <dbReference type="EMBL" id="MFC6295188.1"/>
    </source>
</evidence>
<dbReference type="Gene3D" id="3.40.50.510">
    <property type="entry name" value="Phosphotransferase system, mannose-type IIA component"/>
    <property type="match status" value="1"/>
</dbReference>
<keyword evidence="3" id="KW-0963">Cytoplasm</keyword>
<keyword evidence="4 9" id="KW-0762">Sugar transport</keyword>
<evidence type="ECO:0000256" key="7">
    <source>
        <dbReference type="ARBA" id="ARBA00022777"/>
    </source>
</evidence>
<dbReference type="PANTHER" id="PTHR33799">
    <property type="entry name" value="PTS PERMEASE-RELATED-RELATED"/>
    <property type="match status" value="1"/>
</dbReference>
<evidence type="ECO:0000256" key="2">
    <source>
        <dbReference type="ARBA" id="ARBA00022448"/>
    </source>
</evidence>
<comment type="caution">
    <text evidence="9">The sequence shown here is derived from an EMBL/GenBank/DDBJ whole genome shotgun (WGS) entry which is preliminary data.</text>
</comment>
<dbReference type="RefSeq" id="WP_137606919.1">
    <property type="nucleotide sequence ID" value="NZ_BJDH01000003.1"/>
</dbReference>
<keyword evidence="10" id="KW-1185">Reference proteome</keyword>
<proteinExistence type="predicted"/>
<dbReference type="Pfam" id="PF03610">
    <property type="entry name" value="EIIA-man"/>
    <property type="match status" value="1"/>
</dbReference>
<keyword evidence="5" id="KW-0808">Transferase</keyword>
<accession>A0ABW1UGG2</accession>
<evidence type="ECO:0000256" key="1">
    <source>
        <dbReference type="ARBA" id="ARBA00004496"/>
    </source>
</evidence>
<evidence type="ECO:0000256" key="6">
    <source>
        <dbReference type="ARBA" id="ARBA00022683"/>
    </source>
</evidence>
<evidence type="ECO:0000313" key="10">
    <source>
        <dbReference type="Proteomes" id="UP001596227"/>
    </source>
</evidence>
<reference evidence="10" key="1">
    <citation type="journal article" date="2019" name="Int. J. Syst. Evol. Microbiol.">
        <title>The Global Catalogue of Microorganisms (GCM) 10K type strain sequencing project: providing services to taxonomists for standard genome sequencing and annotation.</title>
        <authorList>
            <consortium name="The Broad Institute Genomics Platform"/>
            <consortium name="The Broad Institute Genome Sequencing Center for Infectious Disease"/>
            <person name="Wu L."/>
            <person name="Ma J."/>
        </authorList>
    </citation>
    <scope>NUCLEOTIDE SEQUENCE [LARGE SCALE GENOMIC DNA]</scope>
    <source>
        <strain evidence="10">CCM 8934</strain>
    </source>
</reference>
<evidence type="ECO:0000259" key="8">
    <source>
        <dbReference type="PROSITE" id="PS51096"/>
    </source>
</evidence>
<dbReference type="SUPFAM" id="SSF53062">
    <property type="entry name" value="PTS system fructose IIA component-like"/>
    <property type="match status" value="1"/>
</dbReference>
<feature type="domain" description="PTS EIIA type-4" evidence="8">
    <location>
        <begin position="1"/>
        <end position="125"/>
    </location>
</feature>
<comment type="subcellular location">
    <subcellularLocation>
        <location evidence="1">Cytoplasm</location>
    </subcellularLocation>
</comment>
<dbReference type="InterPro" id="IPR004701">
    <property type="entry name" value="PTS_EIIA_man-typ"/>
</dbReference>
<organism evidence="9 10">
    <name type="scientific">Lactiplantibacillus daoliensis</name>
    <dbReference type="NCBI Taxonomy" id="2559916"/>
    <lineage>
        <taxon>Bacteria</taxon>
        <taxon>Bacillati</taxon>
        <taxon>Bacillota</taxon>
        <taxon>Bacilli</taxon>
        <taxon>Lactobacillales</taxon>
        <taxon>Lactobacillaceae</taxon>
        <taxon>Lactiplantibacillus</taxon>
    </lineage>
</organism>